<name>A0A914MPE8_MELIC</name>
<organism evidence="1 2">
    <name type="scientific">Meloidogyne incognita</name>
    <name type="common">Southern root-knot nematode worm</name>
    <name type="synonym">Oxyuris incognita</name>
    <dbReference type="NCBI Taxonomy" id="6306"/>
    <lineage>
        <taxon>Eukaryota</taxon>
        <taxon>Metazoa</taxon>
        <taxon>Ecdysozoa</taxon>
        <taxon>Nematoda</taxon>
        <taxon>Chromadorea</taxon>
        <taxon>Rhabditida</taxon>
        <taxon>Tylenchina</taxon>
        <taxon>Tylenchomorpha</taxon>
        <taxon>Tylenchoidea</taxon>
        <taxon>Meloidogynidae</taxon>
        <taxon>Meloidogyninae</taxon>
        <taxon>Meloidogyne</taxon>
        <taxon>Meloidogyne incognita group</taxon>
    </lineage>
</organism>
<evidence type="ECO:0000313" key="2">
    <source>
        <dbReference type="WBParaSite" id="Minc3s01869g26857"/>
    </source>
</evidence>
<dbReference type="WBParaSite" id="Minc3s01869g26857">
    <property type="protein sequence ID" value="Minc3s01869g26857"/>
    <property type="gene ID" value="Minc3s01869g26857"/>
</dbReference>
<accession>A0A914MPE8</accession>
<dbReference type="InterPro" id="IPR043136">
    <property type="entry name" value="B30.2/SPRY_sf"/>
</dbReference>
<sequence>MLEGEKNKFCYAGIGFNNDTPFMLMSNRPINFERLYQTSSWKDGDVFGCGVVFPPKKESKILPYVFFTKNGRRTGNKFSLKGDSDNLRPYFHLLLCSIEINFGNDPDNKPFRYNVLKHNI</sequence>
<reference evidence="2" key="1">
    <citation type="submission" date="2022-11" db="UniProtKB">
        <authorList>
            <consortium name="WormBaseParasite"/>
        </authorList>
    </citation>
    <scope>IDENTIFICATION</scope>
</reference>
<evidence type="ECO:0000313" key="1">
    <source>
        <dbReference type="Proteomes" id="UP000887563"/>
    </source>
</evidence>
<dbReference type="Gene3D" id="2.60.120.920">
    <property type="match status" value="1"/>
</dbReference>
<dbReference type="AlphaFoldDB" id="A0A914MPE8"/>
<protein>
    <submittedName>
        <fullName evidence="2">SPRY domain-containing protein</fullName>
    </submittedName>
</protein>
<dbReference type="Proteomes" id="UP000887563">
    <property type="component" value="Unplaced"/>
</dbReference>
<keyword evidence="1" id="KW-1185">Reference proteome</keyword>
<proteinExistence type="predicted"/>